<dbReference type="Pfam" id="PF02348">
    <property type="entry name" value="CTP_transf_3"/>
    <property type="match status" value="1"/>
</dbReference>
<dbReference type="GO" id="GO:0008781">
    <property type="term" value="F:N-acylneuraminate cytidylyltransferase activity"/>
    <property type="evidence" value="ECO:0007669"/>
    <property type="project" value="TreeGrafter"/>
</dbReference>
<dbReference type="InterPro" id="IPR029044">
    <property type="entry name" value="Nucleotide-diphossugar_trans"/>
</dbReference>
<name>A0A369MTQ0_EGGLN</name>
<dbReference type="EMBL" id="PPTY01000056">
    <property type="protein sequence ID" value="RDB80661.1"/>
    <property type="molecule type" value="Genomic_DNA"/>
</dbReference>
<dbReference type="SUPFAM" id="SSF53448">
    <property type="entry name" value="Nucleotide-diphospho-sugar transferases"/>
    <property type="match status" value="1"/>
</dbReference>
<gene>
    <name evidence="2" type="ORF">C1853_16030</name>
    <name evidence="1" type="ORF">C1871_15300</name>
</gene>
<dbReference type="Gene3D" id="3.90.550.10">
    <property type="entry name" value="Spore Coat Polysaccharide Biosynthesis Protein SpsA, Chain A"/>
    <property type="match status" value="1"/>
</dbReference>
<accession>A0A369MTQ0</accession>
<dbReference type="AlphaFoldDB" id="A0A369MTQ0"/>
<dbReference type="CDD" id="cd02513">
    <property type="entry name" value="CMP-NeuAc_Synthase"/>
    <property type="match status" value="1"/>
</dbReference>
<dbReference type="PANTHER" id="PTHR21485">
    <property type="entry name" value="HAD SUPERFAMILY MEMBERS CMAS AND KDSC"/>
    <property type="match status" value="1"/>
</dbReference>
<dbReference type="EMBL" id="PPUQ01000041">
    <property type="protein sequence ID" value="RDC33120.1"/>
    <property type="molecule type" value="Genomic_DNA"/>
</dbReference>
<evidence type="ECO:0000313" key="1">
    <source>
        <dbReference type="EMBL" id="RDB80661.1"/>
    </source>
</evidence>
<organism evidence="1 3">
    <name type="scientific">Eggerthella lenta</name>
    <name type="common">Eubacterium lentum</name>
    <dbReference type="NCBI Taxonomy" id="84112"/>
    <lineage>
        <taxon>Bacteria</taxon>
        <taxon>Bacillati</taxon>
        <taxon>Actinomycetota</taxon>
        <taxon>Coriobacteriia</taxon>
        <taxon>Eggerthellales</taxon>
        <taxon>Eggerthellaceae</taxon>
        <taxon>Eggerthella</taxon>
    </lineage>
</organism>
<dbReference type="Proteomes" id="UP000253857">
    <property type="component" value="Unassembled WGS sequence"/>
</dbReference>
<proteinExistence type="predicted"/>
<dbReference type="InterPro" id="IPR003329">
    <property type="entry name" value="Cytidylyl_trans"/>
</dbReference>
<reference evidence="3 4" key="1">
    <citation type="journal article" date="2018" name="Elife">
        <title>Discovery and characterization of a prevalent human gut bacterial enzyme sufficient for the inactivation of a family of plant toxins.</title>
        <authorList>
            <person name="Koppel N."/>
            <person name="Bisanz J.E."/>
            <person name="Pandelia M.E."/>
            <person name="Turnbaugh P.J."/>
            <person name="Balskus E.P."/>
        </authorList>
    </citation>
    <scope>NUCLEOTIDE SEQUENCE [LARGE SCALE GENOMIC DNA]</scope>
    <source>
        <strain evidence="2 4">16A</strain>
        <strain evidence="1 3">FAA1-1-60AUCSF</strain>
    </source>
</reference>
<dbReference type="RefSeq" id="WP_081956919.1">
    <property type="nucleotide sequence ID" value="NZ_AP031442.1"/>
</dbReference>
<dbReference type="PANTHER" id="PTHR21485:SF6">
    <property type="entry name" value="N-ACYLNEURAMINATE CYTIDYLYLTRANSFERASE-RELATED"/>
    <property type="match status" value="1"/>
</dbReference>
<dbReference type="InterPro" id="IPR050793">
    <property type="entry name" value="CMP-NeuNAc_synthase"/>
</dbReference>
<sequence length="238" mass="26614">MDKRRLPCLAVIPARGGSKGIPLKNIQPIGGKPLLVWAIEALKRSDIDADIAISTDSEEIIAVARRYCNERTHILKRPPSISADSAKTEDALIDALEQIYQKYGKKYGSVMTVQPTSPFRKPSTIRDFKNAFDRNPECDAMLTLNAVYTDFWIEEEGGYHRLNPEAPRRRQDRDPLYAENSCLYITEVDSLLETGSVLGRKVQGFLINDREAIDINEPIDLLIAQVLSDAERTGLAGI</sequence>
<keyword evidence="1" id="KW-0548">Nucleotidyltransferase</keyword>
<evidence type="ECO:0000313" key="3">
    <source>
        <dbReference type="Proteomes" id="UP000253857"/>
    </source>
</evidence>
<keyword evidence="1" id="KW-0808">Transferase</keyword>
<dbReference type="Proteomes" id="UP000253915">
    <property type="component" value="Unassembled WGS sequence"/>
</dbReference>
<protein>
    <submittedName>
        <fullName evidence="1">Acylneuraminate cytidylyltransferase family protein</fullName>
    </submittedName>
</protein>
<comment type="caution">
    <text evidence="1">The sequence shown here is derived from an EMBL/GenBank/DDBJ whole genome shotgun (WGS) entry which is preliminary data.</text>
</comment>
<evidence type="ECO:0000313" key="4">
    <source>
        <dbReference type="Proteomes" id="UP000253915"/>
    </source>
</evidence>
<evidence type="ECO:0000313" key="2">
    <source>
        <dbReference type="EMBL" id="RDC33120.1"/>
    </source>
</evidence>